<accession>A0A4C1UR76</accession>
<dbReference type="EMBL" id="BGZK01000214">
    <property type="protein sequence ID" value="GBP28955.1"/>
    <property type="molecule type" value="Genomic_DNA"/>
</dbReference>
<proteinExistence type="predicted"/>
<dbReference type="Proteomes" id="UP000299102">
    <property type="component" value="Unassembled WGS sequence"/>
</dbReference>
<keyword evidence="2" id="KW-1185">Reference proteome</keyword>
<name>A0A4C1UR76_EUMVA</name>
<evidence type="ECO:0000313" key="1">
    <source>
        <dbReference type="EMBL" id="GBP28955.1"/>
    </source>
</evidence>
<sequence length="136" mass="15013">MEYMTLRFVGLGFVELGEGAFPAHAPFRTRPYFFRRAAEARAGFEINKTVFRGGAGGPRLDSEPPSDVNYAAAFDARYHSKLIKSLGPIVPSGRILLSAGGRRRRRLHSNNGLSSRALITQLPWRTRPRSIADLGA</sequence>
<comment type="caution">
    <text evidence="1">The sequence shown here is derived from an EMBL/GenBank/DDBJ whole genome shotgun (WGS) entry which is preliminary data.</text>
</comment>
<protein>
    <submittedName>
        <fullName evidence="1">Uncharacterized protein</fullName>
    </submittedName>
</protein>
<evidence type="ECO:0000313" key="2">
    <source>
        <dbReference type="Proteomes" id="UP000299102"/>
    </source>
</evidence>
<reference evidence="1 2" key="1">
    <citation type="journal article" date="2019" name="Commun. Biol.">
        <title>The bagworm genome reveals a unique fibroin gene that provides high tensile strength.</title>
        <authorList>
            <person name="Kono N."/>
            <person name="Nakamura H."/>
            <person name="Ohtoshi R."/>
            <person name="Tomita M."/>
            <person name="Numata K."/>
            <person name="Arakawa K."/>
        </authorList>
    </citation>
    <scope>NUCLEOTIDE SEQUENCE [LARGE SCALE GENOMIC DNA]</scope>
</reference>
<gene>
    <name evidence="1" type="ORF">EVAR_83854_1</name>
</gene>
<organism evidence="1 2">
    <name type="scientific">Eumeta variegata</name>
    <name type="common">Bagworm moth</name>
    <name type="synonym">Eumeta japonica</name>
    <dbReference type="NCBI Taxonomy" id="151549"/>
    <lineage>
        <taxon>Eukaryota</taxon>
        <taxon>Metazoa</taxon>
        <taxon>Ecdysozoa</taxon>
        <taxon>Arthropoda</taxon>
        <taxon>Hexapoda</taxon>
        <taxon>Insecta</taxon>
        <taxon>Pterygota</taxon>
        <taxon>Neoptera</taxon>
        <taxon>Endopterygota</taxon>
        <taxon>Lepidoptera</taxon>
        <taxon>Glossata</taxon>
        <taxon>Ditrysia</taxon>
        <taxon>Tineoidea</taxon>
        <taxon>Psychidae</taxon>
        <taxon>Oiketicinae</taxon>
        <taxon>Eumeta</taxon>
    </lineage>
</organism>
<dbReference type="AlphaFoldDB" id="A0A4C1UR76"/>